<evidence type="ECO:0000313" key="3">
    <source>
        <dbReference type="Proteomes" id="UP001241110"/>
    </source>
</evidence>
<gene>
    <name evidence="2" type="ORF">QNI16_31045</name>
</gene>
<dbReference type="AlphaFoldDB" id="A0AAE3QX19"/>
<feature type="domain" description="DUF4440" evidence="1">
    <location>
        <begin position="42"/>
        <end position="148"/>
    </location>
</feature>
<dbReference type="EMBL" id="JASJOS010000017">
    <property type="protein sequence ID" value="MDJ1484978.1"/>
    <property type="molecule type" value="Genomic_DNA"/>
</dbReference>
<name>A0AAE3QX19_9BACT</name>
<sequence length="162" mass="18384">MKKNAWFITISLIALACIQYGCQSAQSKTQPELEEARKAIAESNAIYFQAFVKGDSSIFIERYADDCCILAPNSQPLCGAQGALDFFRIAYHQLKLRNGKFITTKVYGMGNEYVTEEGLWQSYNANNVLMDDGKFLVLWKKTSKGWKMYRDSFSSNHDTSTK</sequence>
<reference evidence="2" key="1">
    <citation type="submission" date="2023-05" db="EMBL/GenBank/DDBJ databases">
        <authorList>
            <person name="Zhang X."/>
        </authorList>
    </citation>
    <scope>NUCLEOTIDE SEQUENCE</scope>
    <source>
        <strain evidence="2">YF14B1</strain>
    </source>
</reference>
<evidence type="ECO:0000313" key="2">
    <source>
        <dbReference type="EMBL" id="MDJ1484978.1"/>
    </source>
</evidence>
<organism evidence="2 3">
    <name type="scientific">Xanthocytophaga flava</name>
    <dbReference type="NCBI Taxonomy" id="3048013"/>
    <lineage>
        <taxon>Bacteria</taxon>
        <taxon>Pseudomonadati</taxon>
        <taxon>Bacteroidota</taxon>
        <taxon>Cytophagia</taxon>
        <taxon>Cytophagales</taxon>
        <taxon>Rhodocytophagaceae</taxon>
        <taxon>Xanthocytophaga</taxon>
    </lineage>
</organism>
<dbReference type="Pfam" id="PF14534">
    <property type="entry name" value="DUF4440"/>
    <property type="match status" value="1"/>
</dbReference>
<dbReference type="SUPFAM" id="SSF54427">
    <property type="entry name" value="NTF2-like"/>
    <property type="match status" value="1"/>
</dbReference>
<dbReference type="PROSITE" id="PS51257">
    <property type="entry name" value="PROKAR_LIPOPROTEIN"/>
    <property type="match status" value="1"/>
</dbReference>
<dbReference type="Gene3D" id="3.10.450.50">
    <property type="match status" value="1"/>
</dbReference>
<comment type="caution">
    <text evidence="2">The sequence shown here is derived from an EMBL/GenBank/DDBJ whole genome shotgun (WGS) entry which is preliminary data.</text>
</comment>
<proteinExistence type="predicted"/>
<dbReference type="InterPro" id="IPR032710">
    <property type="entry name" value="NTF2-like_dom_sf"/>
</dbReference>
<dbReference type="RefSeq" id="WP_313986902.1">
    <property type="nucleotide sequence ID" value="NZ_JASJOS010000017.1"/>
</dbReference>
<dbReference type="InterPro" id="IPR027843">
    <property type="entry name" value="DUF4440"/>
</dbReference>
<dbReference type="Proteomes" id="UP001241110">
    <property type="component" value="Unassembled WGS sequence"/>
</dbReference>
<accession>A0AAE3QX19</accession>
<protein>
    <submittedName>
        <fullName evidence="2">Nuclear transport factor 2 family protein</fullName>
    </submittedName>
</protein>
<evidence type="ECO:0000259" key="1">
    <source>
        <dbReference type="Pfam" id="PF14534"/>
    </source>
</evidence>